<evidence type="ECO:0000256" key="6">
    <source>
        <dbReference type="ARBA" id="ARBA00049117"/>
    </source>
</evidence>
<organism evidence="8 9">
    <name type="scientific">Paracoccus homiensis</name>
    <dbReference type="NCBI Taxonomy" id="364199"/>
    <lineage>
        <taxon>Bacteria</taxon>
        <taxon>Pseudomonadati</taxon>
        <taxon>Pseudomonadota</taxon>
        <taxon>Alphaproteobacteria</taxon>
        <taxon>Rhodobacterales</taxon>
        <taxon>Paracoccaceae</taxon>
        <taxon>Paracoccus</taxon>
    </lineage>
</organism>
<dbReference type="Proteomes" id="UP000199180">
    <property type="component" value="Unassembled WGS sequence"/>
</dbReference>
<dbReference type="InterPro" id="IPR003495">
    <property type="entry name" value="CobW/HypB/UreG_nucleotide-bd"/>
</dbReference>
<dbReference type="PANTHER" id="PTHR13748">
    <property type="entry name" value="COBW-RELATED"/>
    <property type="match status" value="1"/>
</dbReference>
<evidence type="ECO:0000313" key="9">
    <source>
        <dbReference type="Proteomes" id="UP000199180"/>
    </source>
</evidence>
<evidence type="ECO:0000256" key="3">
    <source>
        <dbReference type="ARBA" id="ARBA00023186"/>
    </source>
</evidence>
<accession>A0A1I0JJ14</accession>
<dbReference type="EMBL" id="FOHO01000030">
    <property type="protein sequence ID" value="SEU10341.1"/>
    <property type="molecule type" value="Genomic_DNA"/>
</dbReference>
<dbReference type="SUPFAM" id="SSF52540">
    <property type="entry name" value="P-loop containing nucleoside triphosphate hydrolases"/>
    <property type="match status" value="1"/>
</dbReference>
<dbReference type="STRING" id="364199.SAMN04489858_1305"/>
<dbReference type="CDD" id="cd03112">
    <property type="entry name" value="CobW-like"/>
    <property type="match status" value="1"/>
</dbReference>
<dbReference type="Pfam" id="PF07683">
    <property type="entry name" value="CobW_C"/>
    <property type="match status" value="1"/>
</dbReference>
<keyword evidence="9" id="KW-1185">Reference proteome</keyword>
<dbReference type="InterPro" id="IPR011629">
    <property type="entry name" value="CobW-like_C"/>
</dbReference>
<comment type="similarity">
    <text evidence="4">Belongs to the SIMIBI class G3E GTPase family. ZNG1 subfamily.</text>
</comment>
<feature type="domain" description="CobW C-terminal" evidence="7">
    <location>
        <begin position="251"/>
        <end position="346"/>
    </location>
</feature>
<dbReference type="InterPro" id="IPR027417">
    <property type="entry name" value="P-loop_NTPase"/>
</dbReference>
<dbReference type="InterPro" id="IPR051316">
    <property type="entry name" value="Zinc-reg_GTPase_activator"/>
</dbReference>
<dbReference type="SUPFAM" id="SSF90002">
    <property type="entry name" value="Hypothetical protein YjiA, C-terminal domain"/>
    <property type="match status" value="1"/>
</dbReference>
<evidence type="ECO:0000259" key="7">
    <source>
        <dbReference type="SMART" id="SM00833"/>
    </source>
</evidence>
<dbReference type="OrthoDB" id="9808822at2"/>
<dbReference type="Gene3D" id="3.30.1220.10">
    <property type="entry name" value="CobW-like, C-terminal domain"/>
    <property type="match status" value="1"/>
</dbReference>
<keyword evidence="3" id="KW-0143">Chaperone</keyword>
<keyword evidence="1" id="KW-0547">Nucleotide-binding</keyword>
<proteinExistence type="inferred from homology"/>
<reference evidence="8 9" key="1">
    <citation type="submission" date="2016-10" db="EMBL/GenBank/DDBJ databases">
        <authorList>
            <person name="de Groot N.N."/>
        </authorList>
    </citation>
    <scope>NUCLEOTIDE SEQUENCE [LARGE SCALE GENOMIC DNA]</scope>
    <source>
        <strain evidence="8 9">DSM 17862</strain>
    </source>
</reference>
<evidence type="ECO:0000256" key="2">
    <source>
        <dbReference type="ARBA" id="ARBA00022801"/>
    </source>
</evidence>
<dbReference type="Gene3D" id="3.40.50.300">
    <property type="entry name" value="P-loop containing nucleotide triphosphate hydrolases"/>
    <property type="match status" value="1"/>
</dbReference>
<dbReference type="RefSeq" id="WP_090738257.1">
    <property type="nucleotide sequence ID" value="NZ_FOHO01000030.1"/>
</dbReference>
<name>A0A1I0JJ14_9RHOB</name>
<gene>
    <name evidence="8" type="ORF">SAMN04489858_1305</name>
</gene>
<evidence type="ECO:0000256" key="4">
    <source>
        <dbReference type="ARBA" id="ARBA00034320"/>
    </source>
</evidence>
<keyword evidence="2" id="KW-0378">Hydrolase</keyword>
<comment type="function">
    <text evidence="5">Zinc chaperone that directly transfers zinc cofactor to target proteins, thereby activating them. Zinc is transferred from the CXCC motif in the GTPase domain to the zinc binding site in target proteins in a process requiring GTP hydrolysis.</text>
</comment>
<comment type="catalytic activity">
    <reaction evidence="6">
        <text>GTP + H2O = GDP + phosphate + H(+)</text>
        <dbReference type="Rhea" id="RHEA:19669"/>
        <dbReference type="ChEBI" id="CHEBI:15377"/>
        <dbReference type="ChEBI" id="CHEBI:15378"/>
        <dbReference type="ChEBI" id="CHEBI:37565"/>
        <dbReference type="ChEBI" id="CHEBI:43474"/>
        <dbReference type="ChEBI" id="CHEBI:58189"/>
    </reaction>
    <physiologicalReaction direction="left-to-right" evidence="6">
        <dbReference type="Rhea" id="RHEA:19670"/>
    </physiologicalReaction>
</comment>
<dbReference type="InterPro" id="IPR036627">
    <property type="entry name" value="CobW-likC_sf"/>
</dbReference>
<dbReference type="AlphaFoldDB" id="A0A1I0JJ14"/>
<dbReference type="GO" id="GO:0000166">
    <property type="term" value="F:nucleotide binding"/>
    <property type="evidence" value="ECO:0007669"/>
    <property type="project" value="UniProtKB-KW"/>
</dbReference>
<dbReference type="SMART" id="SM00833">
    <property type="entry name" value="CobW_C"/>
    <property type="match status" value="1"/>
</dbReference>
<dbReference type="Pfam" id="PF02492">
    <property type="entry name" value="cobW"/>
    <property type="match status" value="1"/>
</dbReference>
<evidence type="ECO:0000313" key="8">
    <source>
        <dbReference type="EMBL" id="SEU10341.1"/>
    </source>
</evidence>
<evidence type="ECO:0000256" key="5">
    <source>
        <dbReference type="ARBA" id="ARBA00045658"/>
    </source>
</evidence>
<protein>
    <submittedName>
        <fullName evidence="8">GTPase, G3E family</fullName>
    </submittedName>
</protein>
<evidence type="ECO:0000256" key="1">
    <source>
        <dbReference type="ARBA" id="ARBA00022741"/>
    </source>
</evidence>
<sequence>MRHTNDQLPVYLLTGFLGAGKTTLLNRLMQDDGLKDSALVINEFGLVPIDHDLVQEGREAPMVTTTGCICCTAGSDLRSSLNQLLEGRKSGALPPFSRVIIETTGLADPAPIINSLIPGGIDARSWADHAVARAFRLSAVITVVNVEGIESALANHPESLRQIAFADHAVLTHTGISGVGDWPVRLRAVNPGLQVHNATAPDADLVRLFAPGSYQAFGKGEGVEGWLAAEARAGAHEHHGNFDGLNRHGDVVAVPLITDRPMAQAALAEFLKRISTHPGNVLLRAKGLVGLTDDPSRPAVVHAVGHRIYPIQRQDGWPGGTAQSRLVVIGTGLNEGRIRGDFDRLALGKGAAKPGLSAIMQSFVRGGRAVDDVSARLESASEIASRIGGRVTSRD</sequence>
<dbReference type="GO" id="GO:0016787">
    <property type="term" value="F:hydrolase activity"/>
    <property type="evidence" value="ECO:0007669"/>
    <property type="project" value="UniProtKB-KW"/>
</dbReference>